<protein>
    <submittedName>
        <fullName evidence="1">ATPase</fullName>
    </submittedName>
</protein>
<dbReference type="InterPro" id="IPR051396">
    <property type="entry name" value="Bact_Antivir_Def_Nuclease"/>
</dbReference>
<sequence length="187" mass="22064">MELRRISVNNLFGILNYDIDLGNSETIIITGPNGYGKTMLLKIIDNILNKNIDFFFDLRFEEIKFELDTILLCIEKQKNKNVAVTVVDYVNDKKRQEVFTLNKNKELDVDYFDEIYNKLLICDNIDSDPILKSYNHEEILNYYKIKKIKLHKEKHHKSDFLDKSIPNAELTFIKAQRIENIKNEKSA</sequence>
<dbReference type="AlphaFoldDB" id="A0A706VUU5"/>
<dbReference type="PANTHER" id="PTHR43581:SF2">
    <property type="entry name" value="EXCINUCLEASE ATPASE SUBUNIT"/>
    <property type="match status" value="1"/>
</dbReference>
<reference evidence="1" key="1">
    <citation type="journal article" date="2018" name="Genome Biol.">
        <title>SKESA: strategic k-mer extension for scrupulous assemblies.</title>
        <authorList>
            <person name="Souvorov A."/>
            <person name="Agarwala R."/>
            <person name="Lipman D.J."/>
        </authorList>
    </citation>
    <scope>NUCLEOTIDE SEQUENCE</scope>
    <source>
        <strain evidence="1">S01267-16</strain>
    </source>
</reference>
<dbReference type="SUPFAM" id="SSF52540">
    <property type="entry name" value="P-loop containing nucleoside triphosphate hydrolases"/>
    <property type="match status" value="1"/>
</dbReference>
<dbReference type="EMBL" id="DAANEO010000029">
    <property type="protein sequence ID" value="HAC9528842.1"/>
    <property type="molecule type" value="Genomic_DNA"/>
</dbReference>
<dbReference type="InterPro" id="IPR027417">
    <property type="entry name" value="P-loop_NTPase"/>
</dbReference>
<proteinExistence type="predicted"/>
<reference evidence="1" key="2">
    <citation type="submission" date="2019-01" db="EMBL/GenBank/DDBJ databases">
        <authorList>
            <consortium name="NCBI Pathogen Detection Project"/>
        </authorList>
    </citation>
    <scope>NUCLEOTIDE SEQUENCE</scope>
    <source>
        <strain evidence="1">S01267-16</strain>
    </source>
</reference>
<comment type="caution">
    <text evidence="1">The sequence shown here is derived from an EMBL/GenBank/DDBJ whole genome shotgun (WGS) entry which is preliminary data.</text>
</comment>
<organism evidence="1">
    <name type="scientific">Salmonella typhimurium</name>
    <dbReference type="NCBI Taxonomy" id="90371"/>
    <lineage>
        <taxon>Bacteria</taxon>
        <taxon>Pseudomonadati</taxon>
        <taxon>Pseudomonadota</taxon>
        <taxon>Gammaproteobacteria</taxon>
        <taxon>Enterobacterales</taxon>
        <taxon>Enterobacteriaceae</taxon>
        <taxon>Salmonella</taxon>
    </lineage>
</organism>
<evidence type="ECO:0000313" key="1">
    <source>
        <dbReference type="EMBL" id="HAC9528842.1"/>
    </source>
</evidence>
<gene>
    <name evidence="1" type="ORF">G0K25_21605</name>
</gene>
<accession>A0A706VUU5</accession>
<feature type="non-terminal residue" evidence="1">
    <location>
        <position position="187"/>
    </location>
</feature>
<dbReference type="PANTHER" id="PTHR43581">
    <property type="entry name" value="ATP/GTP PHOSPHATASE"/>
    <property type="match status" value="1"/>
</dbReference>
<dbReference type="Gene3D" id="3.40.50.300">
    <property type="entry name" value="P-loop containing nucleotide triphosphate hydrolases"/>
    <property type="match status" value="1"/>
</dbReference>
<name>A0A706VUU5_SALTM</name>